<comment type="caution">
    <text evidence="1">The sequence shown here is derived from an EMBL/GenBank/DDBJ whole genome shotgun (WGS) entry which is preliminary data.</text>
</comment>
<gene>
    <name evidence="1" type="ORF">LIER_06215</name>
</gene>
<dbReference type="Proteomes" id="UP001454036">
    <property type="component" value="Unassembled WGS sequence"/>
</dbReference>
<keyword evidence="2" id="KW-1185">Reference proteome</keyword>
<sequence length="146" mass="17232">MYDEELYKKSWNDPLLSCVSQEDIPKILVETTHSHAIGETPFNLVYDSEAVLPAEAGLPTYRQKYKHLMARTYNWRVKNKQFKIGDLVLRLYSITHPKDKDKLSPKWEGLYRINRMIGPRTYELEKLNGDVIPRTWHASNLTKYYV</sequence>
<protein>
    <submittedName>
        <fullName evidence="1">Uncharacterized protein</fullName>
    </submittedName>
</protein>
<evidence type="ECO:0000313" key="1">
    <source>
        <dbReference type="EMBL" id="GAA0146205.1"/>
    </source>
</evidence>
<dbReference type="AlphaFoldDB" id="A0AAV3P3P8"/>
<organism evidence="1 2">
    <name type="scientific">Lithospermum erythrorhizon</name>
    <name type="common">Purple gromwell</name>
    <name type="synonym">Lithospermum officinale var. erythrorhizon</name>
    <dbReference type="NCBI Taxonomy" id="34254"/>
    <lineage>
        <taxon>Eukaryota</taxon>
        <taxon>Viridiplantae</taxon>
        <taxon>Streptophyta</taxon>
        <taxon>Embryophyta</taxon>
        <taxon>Tracheophyta</taxon>
        <taxon>Spermatophyta</taxon>
        <taxon>Magnoliopsida</taxon>
        <taxon>eudicotyledons</taxon>
        <taxon>Gunneridae</taxon>
        <taxon>Pentapetalae</taxon>
        <taxon>asterids</taxon>
        <taxon>lamiids</taxon>
        <taxon>Boraginales</taxon>
        <taxon>Boraginaceae</taxon>
        <taxon>Boraginoideae</taxon>
        <taxon>Lithospermeae</taxon>
        <taxon>Lithospermum</taxon>
    </lineage>
</organism>
<accession>A0AAV3P3P8</accession>
<name>A0AAV3P3P8_LITER</name>
<proteinExistence type="predicted"/>
<dbReference type="PANTHER" id="PTHR48475:SF2">
    <property type="entry name" value="RIBONUCLEASE H"/>
    <property type="match status" value="1"/>
</dbReference>
<dbReference type="PANTHER" id="PTHR48475">
    <property type="entry name" value="RIBONUCLEASE H"/>
    <property type="match status" value="1"/>
</dbReference>
<dbReference type="EMBL" id="BAABME010000893">
    <property type="protein sequence ID" value="GAA0146205.1"/>
    <property type="molecule type" value="Genomic_DNA"/>
</dbReference>
<evidence type="ECO:0000313" key="2">
    <source>
        <dbReference type="Proteomes" id="UP001454036"/>
    </source>
</evidence>
<reference evidence="1 2" key="1">
    <citation type="submission" date="2024-01" db="EMBL/GenBank/DDBJ databases">
        <title>The complete chloroplast genome sequence of Lithospermum erythrorhizon: insights into the phylogenetic relationship among Boraginaceae species and the maternal lineages of purple gromwells.</title>
        <authorList>
            <person name="Okada T."/>
            <person name="Watanabe K."/>
        </authorList>
    </citation>
    <scope>NUCLEOTIDE SEQUENCE [LARGE SCALE GENOMIC DNA]</scope>
</reference>